<dbReference type="STRING" id="1353952.A0A165CJM5"/>
<keyword evidence="2" id="KW-0285">Flavoprotein</keyword>
<dbReference type="SUPFAM" id="SSF50475">
    <property type="entry name" value="FMN-binding split barrel"/>
    <property type="match status" value="1"/>
</dbReference>
<dbReference type="EMBL" id="KV424136">
    <property type="protein sequence ID" value="KZT50913.1"/>
    <property type="molecule type" value="Genomic_DNA"/>
</dbReference>
<organism evidence="6 7">
    <name type="scientific">Calocera cornea HHB12733</name>
    <dbReference type="NCBI Taxonomy" id="1353952"/>
    <lineage>
        <taxon>Eukaryota</taxon>
        <taxon>Fungi</taxon>
        <taxon>Dikarya</taxon>
        <taxon>Basidiomycota</taxon>
        <taxon>Agaricomycotina</taxon>
        <taxon>Dacrymycetes</taxon>
        <taxon>Dacrymycetales</taxon>
        <taxon>Dacrymycetaceae</taxon>
        <taxon>Calocera</taxon>
    </lineage>
</organism>
<evidence type="ECO:0000313" key="6">
    <source>
        <dbReference type="EMBL" id="KZT50913.1"/>
    </source>
</evidence>
<dbReference type="GO" id="GO:0010181">
    <property type="term" value="F:FMN binding"/>
    <property type="evidence" value="ECO:0007669"/>
    <property type="project" value="InterPro"/>
</dbReference>
<proteinExistence type="inferred from homology"/>
<evidence type="ECO:0000256" key="1">
    <source>
        <dbReference type="ARBA" id="ARBA00001917"/>
    </source>
</evidence>
<dbReference type="InterPro" id="IPR012349">
    <property type="entry name" value="Split_barrel_FMN-bd"/>
</dbReference>
<comment type="cofactor">
    <cofactor evidence="1">
        <name>FMN</name>
        <dbReference type="ChEBI" id="CHEBI:58210"/>
    </cofactor>
</comment>
<evidence type="ECO:0000313" key="7">
    <source>
        <dbReference type="Proteomes" id="UP000076842"/>
    </source>
</evidence>
<reference evidence="6 7" key="1">
    <citation type="journal article" date="2016" name="Mol. Biol. Evol.">
        <title>Comparative Genomics of Early-Diverging Mushroom-Forming Fungi Provides Insights into the Origins of Lignocellulose Decay Capabilities.</title>
        <authorList>
            <person name="Nagy L.G."/>
            <person name="Riley R."/>
            <person name="Tritt A."/>
            <person name="Adam C."/>
            <person name="Daum C."/>
            <person name="Floudas D."/>
            <person name="Sun H."/>
            <person name="Yadav J.S."/>
            <person name="Pangilinan J."/>
            <person name="Larsson K.H."/>
            <person name="Matsuura K."/>
            <person name="Barry K."/>
            <person name="Labutti K."/>
            <person name="Kuo R."/>
            <person name="Ohm R.A."/>
            <person name="Bhattacharya S.S."/>
            <person name="Shirouzu T."/>
            <person name="Yoshinaga Y."/>
            <person name="Martin F.M."/>
            <person name="Grigoriev I.V."/>
            <person name="Hibbett D.S."/>
        </authorList>
    </citation>
    <scope>NUCLEOTIDE SEQUENCE [LARGE SCALE GENOMIC DNA]</scope>
    <source>
        <strain evidence="6 7">HHB12733</strain>
    </source>
</reference>
<dbReference type="Pfam" id="PF01613">
    <property type="entry name" value="Flavin_Reduct"/>
    <property type="match status" value="1"/>
</dbReference>
<dbReference type="PANTHER" id="PTHR33798">
    <property type="entry name" value="FLAVOPROTEIN OXYGENASE"/>
    <property type="match status" value="1"/>
</dbReference>
<evidence type="ECO:0000256" key="3">
    <source>
        <dbReference type="ARBA" id="ARBA00022643"/>
    </source>
</evidence>
<name>A0A165CJM5_9BASI</name>
<protein>
    <recommendedName>
        <fullName evidence="5">Flavin reductase like domain-containing protein</fullName>
    </recommendedName>
</protein>
<dbReference type="Gene3D" id="2.30.110.10">
    <property type="entry name" value="Electron Transport, Fmn-binding Protein, Chain A"/>
    <property type="match status" value="1"/>
</dbReference>
<evidence type="ECO:0000256" key="4">
    <source>
        <dbReference type="ARBA" id="ARBA00038054"/>
    </source>
</evidence>
<dbReference type="Proteomes" id="UP000076842">
    <property type="component" value="Unassembled WGS sequence"/>
</dbReference>
<dbReference type="AlphaFoldDB" id="A0A165CJM5"/>
<dbReference type="InParanoid" id="A0A165CJM5"/>
<dbReference type="SMART" id="SM00903">
    <property type="entry name" value="Flavin_Reduct"/>
    <property type="match status" value="1"/>
</dbReference>
<evidence type="ECO:0000259" key="5">
    <source>
        <dbReference type="SMART" id="SM00903"/>
    </source>
</evidence>
<gene>
    <name evidence="6" type="ORF">CALCODRAFT_521694</name>
</gene>
<keyword evidence="7" id="KW-1185">Reference proteome</keyword>
<dbReference type="OrthoDB" id="298012at2759"/>
<sequence>MSLPPFDASFVPKYTESPNAAWQYGDKVGSTAAAQEWVEGEKHGWTSIDTAAVEPSKLYPLMISGIVPRPVAFVSSISETGIENLAPFSFFNMVSFDPPAIMVSCTNKPRVKDTCHNIKTTGGFTVNIISEPFMENANVTAVNTPESVSEWDVSGLTRAESIAVKAPRVKESAFSMECELLEAHDIKSPTTGVSINVLIIGLVKHIHVRNDVLNERGVVDPVKFRPIARLGDISYARLGDMFRLPRFSWDAEKEKMQEGVERNR</sequence>
<feature type="domain" description="Flavin reductase like" evidence="5">
    <location>
        <begin position="64"/>
        <end position="220"/>
    </location>
</feature>
<comment type="similarity">
    <text evidence="4">Belongs to the flavoredoxin family.</text>
</comment>
<evidence type="ECO:0000256" key="2">
    <source>
        <dbReference type="ARBA" id="ARBA00022630"/>
    </source>
</evidence>
<accession>A0A165CJM5</accession>
<dbReference type="PANTHER" id="PTHR33798:SF5">
    <property type="entry name" value="FLAVIN REDUCTASE LIKE DOMAIN-CONTAINING PROTEIN"/>
    <property type="match status" value="1"/>
</dbReference>
<dbReference type="InterPro" id="IPR002563">
    <property type="entry name" value="Flavin_Rdtase-like_dom"/>
</dbReference>
<keyword evidence="3" id="KW-0288">FMN</keyword>